<accession>A0A1D9FVM8</accession>
<proteinExistence type="predicted"/>
<organism evidence="1 2">
    <name type="scientific">Moorena producens (strain JHB)</name>
    <dbReference type="NCBI Taxonomy" id="1454205"/>
    <lineage>
        <taxon>Bacteria</taxon>
        <taxon>Bacillati</taxon>
        <taxon>Cyanobacteriota</taxon>
        <taxon>Cyanophyceae</taxon>
        <taxon>Coleofasciculales</taxon>
        <taxon>Coleofasciculaceae</taxon>
        <taxon>Moorena</taxon>
    </lineage>
</organism>
<evidence type="ECO:0000313" key="1">
    <source>
        <dbReference type="EMBL" id="AOY79375.1"/>
    </source>
</evidence>
<evidence type="ECO:0008006" key="3">
    <source>
        <dbReference type="Google" id="ProtNLM"/>
    </source>
</evidence>
<evidence type="ECO:0000313" key="2">
    <source>
        <dbReference type="Proteomes" id="UP000176944"/>
    </source>
</evidence>
<sequence length="65" mass="7451">MISHEHKCIFVHIPKCAGTSIEHLLGHFDDFSGRGGQDHRSIRTIEQPFIKIIMSKNYSKPNMNT</sequence>
<reference evidence="2" key="1">
    <citation type="submission" date="2016-10" db="EMBL/GenBank/DDBJ databases">
        <title>Comparative genomics uncovers the prolific and rare metabolic potential of the cyanobacterial genus Moorea.</title>
        <authorList>
            <person name="Leao T."/>
            <person name="Castelao G."/>
            <person name="Korobeynikov A."/>
            <person name="Monroe E.A."/>
            <person name="Podell S."/>
            <person name="Glukhov E."/>
            <person name="Allen E."/>
            <person name="Gerwick W.H."/>
            <person name="Gerwick L."/>
        </authorList>
    </citation>
    <scope>NUCLEOTIDE SEQUENCE [LARGE SCALE GENOMIC DNA]</scope>
    <source>
        <strain evidence="2">JHB</strain>
    </source>
</reference>
<dbReference type="EMBL" id="CP017708">
    <property type="protein sequence ID" value="AOY79375.1"/>
    <property type="molecule type" value="Genomic_DNA"/>
</dbReference>
<dbReference type="AlphaFoldDB" id="A0A1D9FVM8"/>
<name>A0A1D9FVM8_MOOP1</name>
<gene>
    <name evidence="1" type="ORF">BJP36_05020</name>
</gene>
<dbReference type="Proteomes" id="UP000176944">
    <property type="component" value="Chromosome"/>
</dbReference>
<protein>
    <recommendedName>
        <fullName evidence="3">Sulfotransferase family protein</fullName>
    </recommendedName>
</protein>